<sequence>MEAEAMRSTSPFLFKLSEANILLWKSSNSYIQRQQAPSALLKLNWEQQDPMVPSSIMASCFNVRTSHGFHDNKRSTAGYFIFLGKNPVACSSK</sequence>
<comment type="caution">
    <text evidence="1">The sequence shown here is derived from an EMBL/GenBank/DDBJ whole genome shotgun (WGS) entry which is preliminary data.</text>
</comment>
<feature type="non-terminal residue" evidence="1">
    <location>
        <position position="93"/>
    </location>
</feature>
<organism evidence="1 2">
    <name type="scientific">Trifolium medium</name>
    <dbReference type="NCBI Taxonomy" id="97028"/>
    <lineage>
        <taxon>Eukaryota</taxon>
        <taxon>Viridiplantae</taxon>
        <taxon>Streptophyta</taxon>
        <taxon>Embryophyta</taxon>
        <taxon>Tracheophyta</taxon>
        <taxon>Spermatophyta</taxon>
        <taxon>Magnoliopsida</taxon>
        <taxon>eudicotyledons</taxon>
        <taxon>Gunneridae</taxon>
        <taxon>Pentapetalae</taxon>
        <taxon>rosids</taxon>
        <taxon>fabids</taxon>
        <taxon>Fabales</taxon>
        <taxon>Fabaceae</taxon>
        <taxon>Papilionoideae</taxon>
        <taxon>50 kb inversion clade</taxon>
        <taxon>NPAAA clade</taxon>
        <taxon>Hologalegina</taxon>
        <taxon>IRL clade</taxon>
        <taxon>Trifolieae</taxon>
        <taxon>Trifolium</taxon>
    </lineage>
</organism>
<evidence type="ECO:0000313" key="2">
    <source>
        <dbReference type="Proteomes" id="UP000265520"/>
    </source>
</evidence>
<evidence type="ECO:0000313" key="1">
    <source>
        <dbReference type="EMBL" id="MCI03780.1"/>
    </source>
</evidence>
<reference evidence="1 2" key="1">
    <citation type="journal article" date="2018" name="Front. Plant Sci.">
        <title>Red Clover (Trifolium pratense) and Zigzag Clover (T. medium) - A Picture of Genomic Similarities and Differences.</title>
        <authorList>
            <person name="Dluhosova J."/>
            <person name="Istvanek J."/>
            <person name="Nedelnik J."/>
            <person name="Repkova J."/>
        </authorList>
    </citation>
    <scope>NUCLEOTIDE SEQUENCE [LARGE SCALE GENOMIC DNA]</scope>
    <source>
        <strain evidence="2">cv. 10/8</strain>
        <tissue evidence="1">Leaf</tissue>
    </source>
</reference>
<dbReference type="AlphaFoldDB" id="A0A392NX23"/>
<dbReference type="Proteomes" id="UP000265520">
    <property type="component" value="Unassembled WGS sequence"/>
</dbReference>
<accession>A0A392NX23</accession>
<protein>
    <submittedName>
        <fullName evidence="1">Uncharacterized protein</fullName>
    </submittedName>
</protein>
<name>A0A392NX23_9FABA</name>
<dbReference type="EMBL" id="LXQA010053250">
    <property type="protein sequence ID" value="MCI03780.1"/>
    <property type="molecule type" value="Genomic_DNA"/>
</dbReference>
<keyword evidence="2" id="KW-1185">Reference proteome</keyword>
<proteinExistence type="predicted"/>